<evidence type="ECO:0000313" key="4">
    <source>
        <dbReference type="Proteomes" id="UP000276741"/>
    </source>
</evidence>
<proteinExistence type="predicted"/>
<organism evidence="2 4">
    <name type="scientific">Sulfodiicoccus acidiphilus</name>
    <dbReference type="NCBI Taxonomy" id="1670455"/>
    <lineage>
        <taxon>Archaea</taxon>
        <taxon>Thermoproteota</taxon>
        <taxon>Thermoprotei</taxon>
        <taxon>Sulfolobales</taxon>
        <taxon>Sulfolobaceae</taxon>
        <taxon>Sulfodiicoccus</taxon>
    </lineage>
</organism>
<keyword evidence="4" id="KW-1185">Reference proteome</keyword>
<sequence>MGYALFSRSFVFTSLGLIPRMFGSDEWIFFSLAVGTNALGSLAGFLLYPALGRKLYLASSLGGLACLPFFPYSIPAAVFFVSLLNPLLTPLGVERGFTRELYFSFSSGFLLSSLFVYLKLLYPALIVSSVLVLALTGPEVRTTKLRDVVLAPPGPRMLWLMAVNFAVYGAFAVVLNRSSSLYVALFYVAVSASRLLSRRFRIDIATNLAVLGAAVGTFLLTNAGPLTLLIGFLYGPLHPLIAEEAGKLGDPLVTVNYAFSTDVAAGFLVPYLLQGGVAAAGWLVVTSLTLTSLIGLARRRRGK</sequence>
<dbReference type="EMBL" id="BMQS01000027">
    <property type="protein sequence ID" value="GGU04056.1"/>
    <property type="molecule type" value="Genomic_DNA"/>
</dbReference>
<feature type="transmembrane region" description="Helical" evidence="1">
    <location>
        <begin position="181"/>
        <end position="197"/>
    </location>
</feature>
<dbReference type="Proteomes" id="UP000276741">
    <property type="component" value="Chromosome"/>
</dbReference>
<accession>A0A348B4H0</accession>
<keyword evidence="1" id="KW-1133">Transmembrane helix</keyword>
<feature type="transmembrane region" description="Helical" evidence="1">
    <location>
        <begin position="108"/>
        <end position="136"/>
    </location>
</feature>
<dbReference type="EMBL" id="AP018553">
    <property type="protein sequence ID" value="BBD73072.1"/>
    <property type="molecule type" value="Genomic_DNA"/>
</dbReference>
<feature type="transmembrane region" description="Helical" evidence="1">
    <location>
        <begin position="209"/>
        <end position="234"/>
    </location>
</feature>
<name>A0A348B4H0_9CREN</name>
<evidence type="ECO:0000313" key="3">
    <source>
        <dbReference type="EMBL" id="GGU04056.1"/>
    </source>
</evidence>
<keyword evidence="1" id="KW-0812">Transmembrane</keyword>
<dbReference type="AlphaFoldDB" id="A0A348B4H0"/>
<evidence type="ECO:0000313" key="2">
    <source>
        <dbReference type="EMBL" id="BBD73072.1"/>
    </source>
</evidence>
<dbReference type="RefSeq" id="WP_126450237.1">
    <property type="nucleotide sequence ID" value="NZ_AP018553.1"/>
</dbReference>
<keyword evidence="1" id="KW-0472">Membrane</keyword>
<reference evidence="3" key="4">
    <citation type="submission" date="2020-09" db="EMBL/GenBank/DDBJ databases">
        <authorList>
            <person name="Sun Q."/>
            <person name="Ohkuma M."/>
        </authorList>
    </citation>
    <scope>NUCLEOTIDE SEQUENCE</scope>
    <source>
        <strain evidence="3">JCM 31740</strain>
    </source>
</reference>
<feature type="transmembrane region" description="Helical" evidence="1">
    <location>
        <begin position="277"/>
        <end position="297"/>
    </location>
</feature>
<dbReference type="KEGG" id="sacd:HS1genome_1461"/>
<reference evidence="3" key="1">
    <citation type="journal article" date="2014" name="Int. J. Syst. Evol. Microbiol.">
        <title>Complete genome sequence of Corynebacterium casei LMG S-19264T (=DSM 44701T), isolated from a smear-ripened cheese.</title>
        <authorList>
            <consortium name="US DOE Joint Genome Institute (JGI-PGF)"/>
            <person name="Walter F."/>
            <person name="Albersmeier A."/>
            <person name="Kalinowski J."/>
            <person name="Ruckert C."/>
        </authorList>
    </citation>
    <scope>NUCLEOTIDE SEQUENCE</scope>
    <source>
        <strain evidence="3">JCM 31740</strain>
    </source>
</reference>
<protein>
    <submittedName>
        <fullName evidence="2">Uncharacterized protein</fullName>
    </submittedName>
</protein>
<dbReference type="GeneID" id="38666971"/>
<dbReference type="Proteomes" id="UP000616143">
    <property type="component" value="Unassembled WGS sequence"/>
</dbReference>
<feature type="transmembrane region" description="Helical" evidence="1">
    <location>
        <begin position="55"/>
        <end position="88"/>
    </location>
</feature>
<feature type="transmembrane region" description="Helical" evidence="1">
    <location>
        <begin position="27"/>
        <end position="48"/>
    </location>
</feature>
<reference evidence="2" key="3">
    <citation type="journal article" date="2019" name="BMC Res. Notes">
        <title>Complete genome sequence of the Sulfodiicoccus acidiphilus strain HS-1T, the first crenarchaeon that lacks polB3, isolated from an acidic hot spring in Ohwaku-dani, Hakone, Japan.</title>
        <authorList>
            <person name="Sakai H.D."/>
            <person name="Kurosawa N."/>
        </authorList>
    </citation>
    <scope>NUCLEOTIDE SEQUENCE</scope>
    <source>
        <strain evidence="2">HS-1</strain>
    </source>
</reference>
<reference evidence="4" key="2">
    <citation type="submission" date="2018-04" db="EMBL/GenBank/DDBJ databases">
        <title>Complete genome sequence of Sulfodiicoccus acidiphilus strain HS-1.</title>
        <authorList>
            <person name="Sakai H.D."/>
            <person name="Kurosawa N."/>
        </authorList>
    </citation>
    <scope>NUCLEOTIDE SEQUENCE [LARGE SCALE GENOMIC DNA]</scope>
    <source>
        <strain evidence="4">HS-1</strain>
    </source>
</reference>
<gene>
    <name evidence="3" type="ORF">GCM10007116_21070</name>
    <name evidence="2" type="ORF">HS1genome_1461</name>
</gene>
<feature type="transmembrane region" description="Helical" evidence="1">
    <location>
        <begin position="157"/>
        <end position="175"/>
    </location>
</feature>
<evidence type="ECO:0000256" key="1">
    <source>
        <dbReference type="SAM" id="Phobius"/>
    </source>
</evidence>